<dbReference type="Pfam" id="PF09118">
    <property type="entry name" value="GO-like_E_set"/>
    <property type="match status" value="1"/>
</dbReference>
<dbReference type="AlphaFoldDB" id="A0A7N0ZVY2"/>
<dbReference type="OMA" id="WVDLPSF"/>
<dbReference type="Gene3D" id="2.130.10.80">
    <property type="entry name" value="Galactose oxidase/kelch, beta-propeller"/>
    <property type="match status" value="1"/>
</dbReference>
<evidence type="ECO:0000313" key="5">
    <source>
        <dbReference type="Proteomes" id="UP000594263"/>
    </source>
</evidence>
<protein>
    <recommendedName>
        <fullName evidence="6">Glyoxal oxidase</fullName>
    </recommendedName>
</protein>
<reference evidence="4" key="1">
    <citation type="submission" date="2021-01" db="UniProtKB">
        <authorList>
            <consortium name="EnsemblPlants"/>
        </authorList>
    </citation>
    <scope>IDENTIFICATION</scope>
</reference>
<feature type="domain" description="Glyoxal oxidase N-terminal" evidence="2">
    <location>
        <begin position="72"/>
        <end position="463"/>
    </location>
</feature>
<dbReference type="InterPro" id="IPR013783">
    <property type="entry name" value="Ig-like_fold"/>
</dbReference>
<proteinExistence type="predicted"/>
<dbReference type="InterPro" id="IPR015202">
    <property type="entry name" value="GO-like_E_set"/>
</dbReference>
<feature type="domain" description="Galactose oxidase-like Early set" evidence="3">
    <location>
        <begin position="472"/>
        <end position="578"/>
    </location>
</feature>
<organism evidence="4 5">
    <name type="scientific">Kalanchoe fedtschenkoi</name>
    <name type="common">Lavender scallops</name>
    <name type="synonym">South American air plant</name>
    <dbReference type="NCBI Taxonomy" id="63787"/>
    <lineage>
        <taxon>Eukaryota</taxon>
        <taxon>Viridiplantae</taxon>
        <taxon>Streptophyta</taxon>
        <taxon>Embryophyta</taxon>
        <taxon>Tracheophyta</taxon>
        <taxon>Spermatophyta</taxon>
        <taxon>Magnoliopsida</taxon>
        <taxon>eudicotyledons</taxon>
        <taxon>Gunneridae</taxon>
        <taxon>Pentapetalae</taxon>
        <taxon>Saxifragales</taxon>
        <taxon>Crassulaceae</taxon>
        <taxon>Kalanchoe</taxon>
    </lineage>
</organism>
<dbReference type="Gene3D" id="2.60.40.10">
    <property type="entry name" value="Immunoglobulins"/>
    <property type="match status" value="1"/>
</dbReference>
<accession>A0A7N0ZVY2</accession>
<evidence type="ECO:0000259" key="3">
    <source>
        <dbReference type="Pfam" id="PF09118"/>
    </source>
</evidence>
<dbReference type="InterPro" id="IPR011043">
    <property type="entry name" value="Gal_Oxase/kelch_b-propeller"/>
</dbReference>
<dbReference type="CDD" id="cd02851">
    <property type="entry name" value="E_set_GO_C"/>
    <property type="match status" value="1"/>
</dbReference>
<sequence>MNFDIEGSRKFRSLTTMDPRNRIQRMIIIVTIAATLSFLQPHFASAASPPPSTPVSSGTWQTLHESIGISAMHMQLLPNSKVIMFDRTDFGPSNLTLPNHLCRFNDERLPRDCTAHSVIYDVDSNAFRPLMLQTDTFCSSGSLDASGVLIQTGGYHSGERSVRIFHPSNNEDSDWEEIPLYLSDRRWYSSNQILPDGRVIVVGGRGVFTYEFFPKSDSGSGKFYLKFLRETFDYPEENNLYPFLHLLPDGNLFIFANNQSVSFDYNRNRVVREFPAIPEDRRSYPCSGSSVLLPISLGAGSSGLSVFDAEVMICGGAPAGAYYSALRKKVYVAASRSCGRMRVTDPDPVWVMEKMPMPRVMSDMVLLPNGDVLMINGATNGTAGWELGRHPALKPVLYSPYEPPGQRFRILTGSGTARMYHSTAVLVPDGRVLVGGSNPHNKYDFGADPYPTELSLEAFAPPYMAEVYASVRPSILTVEAPEMTVEYGGVFAVNFMLSTYFFDAEVAVNLVAPSFATHALGMNQRMLVLELAGVLRVSPFAYRVMVFGPPTNSVAPPGYYMLFVVHFGVPSHGVWVKIR</sequence>
<evidence type="ECO:0000259" key="2">
    <source>
        <dbReference type="Pfam" id="PF07250"/>
    </source>
</evidence>
<dbReference type="PANTHER" id="PTHR32208">
    <property type="entry name" value="SECRETED PROTEIN-RELATED"/>
    <property type="match status" value="1"/>
</dbReference>
<keyword evidence="5" id="KW-1185">Reference proteome</keyword>
<evidence type="ECO:0008006" key="6">
    <source>
        <dbReference type="Google" id="ProtNLM"/>
    </source>
</evidence>
<dbReference type="Gramene" id="Kaladp0043s0118.1.v1.1">
    <property type="protein sequence ID" value="Kaladp0043s0118.1.v1.1.CDS.1"/>
    <property type="gene ID" value="Kaladp0043s0118.v1.1"/>
</dbReference>
<dbReference type="EnsemblPlants" id="Kaladp0043s0118.1.v1.1">
    <property type="protein sequence ID" value="Kaladp0043s0118.1.v1.1.CDS.1"/>
    <property type="gene ID" value="Kaladp0043s0118.v1.1"/>
</dbReference>
<dbReference type="InterPro" id="IPR037293">
    <property type="entry name" value="Gal_Oxidase_central_sf"/>
</dbReference>
<dbReference type="InterPro" id="IPR014756">
    <property type="entry name" value="Ig_E-set"/>
</dbReference>
<keyword evidence="1" id="KW-0732">Signal</keyword>
<dbReference type="SUPFAM" id="SSF50965">
    <property type="entry name" value="Galactose oxidase, central domain"/>
    <property type="match status" value="1"/>
</dbReference>
<evidence type="ECO:0000313" key="4">
    <source>
        <dbReference type="EnsemblPlants" id="Kaladp0043s0118.1.v1.1.CDS.1"/>
    </source>
</evidence>
<name>A0A7N0ZVY2_KALFE</name>
<dbReference type="SUPFAM" id="SSF81296">
    <property type="entry name" value="E set domains"/>
    <property type="match status" value="1"/>
</dbReference>
<dbReference type="InterPro" id="IPR009880">
    <property type="entry name" value="Glyoxal_oxidase_N"/>
</dbReference>
<dbReference type="Pfam" id="PF07250">
    <property type="entry name" value="Glyoxal_oxid_N"/>
    <property type="match status" value="1"/>
</dbReference>
<dbReference type="Proteomes" id="UP000594263">
    <property type="component" value="Unplaced"/>
</dbReference>
<dbReference type="PANTHER" id="PTHR32208:SF57">
    <property type="entry name" value="F14L17.20 PROTEIN"/>
    <property type="match status" value="1"/>
</dbReference>
<evidence type="ECO:0000256" key="1">
    <source>
        <dbReference type="ARBA" id="ARBA00022729"/>
    </source>
</evidence>